<evidence type="ECO:0000313" key="2">
    <source>
        <dbReference type="Proteomes" id="UP000240569"/>
    </source>
</evidence>
<evidence type="ECO:0000313" key="1">
    <source>
        <dbReference type="EMBL" id="PSN86946.1"/>
    </source>
</evidence>
<evidence type="ECO:0008006" key="3">
    <source>
        <dbReference type="Google" id="ProtNLM"/>
    </source>
</evidence>
<dbReference type="AlphaFoldDB" id="A0A2R6AKQ6"/>
<dbReference type="Pfam" id="PF03966">
    <property type="entry name" value="Trm112p"/>
    <property type="match status" value="1"/>
</dbReference>
<protein>
    <recommendedName>
        <fullName evidence="3">Trm112 family protein</fullName>
    </recommendedName>
</protein>
<name>A0A2R6AKQ6_9ARCH</name>
<dbReference type="Gene3D" id="2.20.25.10">
    <property type="match status" value="1"/>
</dbReference>
<gene>
    <name evidence="1" type="ORF">B9Q02_00335</name>
</gene>
<reference evidence="1 2" key="1">
    <citation type="submission" date="2017-04" db="EMBL/GenBank/DDBJ databases">
        <title>Novel microbial lineages endemic to geothermal iron-oxide mats fill important gaps in the evolutionary history of Archaea.</title>
        <authorList>
            <person name="Jay Z.J."/>
            <person name="Beam J.P."/>
            <person name="Dlakic M."/>
            <person name="Rusch D.B."/>
            <person name="Kozubal M.A."/>
            <person name="Inskeep W.P."/>
        </authorList>
    </citation>
    <scope>NUCLEOTIDE SEQUENCE [LARGE SCALE GENOMIC DNA]</scope>
    <source>
        <strain evidence="1">BE_D</strain>
    </source>
</reference>
<dbReference type="SUPFAM" id="SSF158997">
    <property type="entry name" value="Trm112p-like"/>
    <property type="match status" value="1"/>
</dbReference>
<comment type="caution">
    <text evidence="1">The sequence shown here is derived from an EMBL/GenBank/DDBJ whole genome shotgun (WGS) entry which is preliminary data.</text>
</comment>
<sequence length="94" mass="10812">MRKSLLQILICPVCLSDELVLLPIDESKEEVNYGVLLCSSCKRWYPIINGIPHMLPDELRSSEDEQFIKKVGNRFGKYVLKTVPPVYLIDVTYP</sequence>
<organism evidence="1 2">
    <name type="scientific">Candidatus Marsarchaeota G1 archaeon BE_D</name>
    <dbReference type="NCBI Taxonomy" id="1978156"/>
    <lineage>
        <taxon>Archaea</taxon>
        <taxon>Candidatus Marsarchaeota</taxon>
        <taxon>Candidatus Marsarchaeota group 1</taxon>
    </lineage>
</organism>
<dbReference type="EMBL" id="NEXD01000001">
    <property type="protein sequence ID" value="PSN86946.1"/>
    <property type="molecule type" value="Genomic_DNA"/>
</dbReference>
<proteinExistence type="predicted"/>
<accession>A0A2R6AKQ6</accession>
<dbReference type="Proteomes" id="UP000240569">
    <property type="component" value="Unassembled WGS sequence"/>
</dbReference>
<dbReference type="InterPro" id="IPR005651">
    <property type="entry name" value="Trm112-like"/>
</dbReference>